<evidence type="ECO:0000256" key="1">
    <source>
        <dbReference type="ARBA" id="ARBA00004953"/>
    </source>
</evidence>
<dbReference type="InterPro" id="IPR014776">
    <property type="entry name" value="4pyrrole_Mease_sub2"/>
</dbReference>
<keyword evidence="2" id="KW-0169">Cobalamin biosynthesis</keyword>
<dbReference type="CDD" id="cd11644">
    <property type="entry name" value="Precorrin-6Y-MT"/>
    <property type="match status" value="1"/>
</dbReference>
<dbReference type="PANTHER" id="PTHR43182:SF1">
    <property type="entry name" value="COBALT-PRECORRIN-7 C(5)-METHYLTRANSFERASE"/>
    <property type="match status" value="1"/>
</dbReference>
<evidence type="ECO:0000256" key="2">
    <source>
        <dbReference type="ARBA" id="ARBA00022573"/>
    </source>
</evidence>
<accession>A0ABX0GRN8</accession>
<dbReference type="PIRSF" id="PIRSF036428">
    <property type="entry name" value="CobL"/>
    <property type="match status" value="1"/>
</dbReference>
<dbReference type="Proteomes" id="UP000800981">
    <property type="component" value="Unassembled WGS sequence"/>
</dbReference>
<dbReference type="InterPro" id="IPR014777">
    <property type="entry name" value="4pyrrole_Mease_sub1"/>
</dbReference>
<dbReference type="EMBL" id="JAANNP010000001">
    <property type="protein sequence ID" value="NHC12771.1"/>
    <property type="molecule type" value="Genomic_DNA"/>
</dbReference>
<protein>
    <submittedName>
        <fullName evidence="7">Precorrin-6y C5,15-methyltransferase (Decarboxylating) subunit CbiE</fullName>
    </submittedName>
</protein>
<dbReference type="InterPro" id="IPR006365">
    <property type="entry name" value="Cbl_synth_CobL"/>
</dbReference>
<dbReference type="Gene3D" id="3.40.50.150">
    <property type="entry name" value="Vaccinia Virus protein VP39"/>
    <property type="match status" value="1"/>
</dbReference>
<dbReference type="SUPFAM" id="SSF53790">
    <property type="entry name" value="Tetrapyrrole methylase"/>
    <property type="match status" value="1"/>
</dbReference>
<name>A0ABX0GRN8_9ACTN</name>
<dbReference type="InterPro" id="IPR014008">
    <property type="entry name" value="Cbl_synth_MTase_CbiT"/>
</dbReference>
<evidence type="ECO:0000256" key="3">
    <source>
        <dbReference type="ARBA" id="ARBA00022603"/>
    </source>
</evidence>
<keyword evidence="5" id="KW-0949">S-adenosyl-L-methionine</keyword>
<comment type="pathway">
    <text evidence="1">Cofactor biosynthesis; adenosylcobalamin biosynthesis.</text>
</comment>
<feature type="domain" description="Tetrapyrrole methylase" evidence="6">
    <location>
        <begin position="14"/>
        <end position="178"/>
    </location>
</feature>
<dbReference type="Gene3D" id="3.30.950.10">
    <property type="entry name" value="Methyltransferase, Cobalt-precorrin-4 Transmethylase, Domain 2"/>
    <property type="match status" value="1"/>
</dbReference>
<evidence type="ECO:0000256" key="5">
    <source>
        <dbReference type="ARBA" id="ARBA00022691"/>
    </source>
</evidence>
<keyword evidence="4" id="KW-0808">Transferase</keyword>
<dbReference type="NCBIfam" id="TIGR02469">
    <property type="entry name" value="CbiT"/>
    <property type="match status" value="1"/>
</dbReference>
<dbReference type="InterPro" id="IPR012818">
    <property type="entry name" value="CbiE"/>
</dbReference>
<evidence type="ECO:0000256" key="4">
    <source>
        <dbReference type="ARBA" id="ARBA00022679"/>
    </source>
</evidence>
<evidence type="ECO:0000313" key="7">
    <source>
        <dbReference type="EMBL" id="NHC12771.1"/>
    </source>
</evidence>
<comment type="caution">
    <text evidence="7">The sequence shown here is derived from an EMBL/GenBank/DDBJ whole genome shotgun (WGS) entry which is preliminary data.</text>
</comment>
<dbReference type="RefSeq" id="WP_166277674.1">
    <property type="nucleotide sequence ID" value="NZ_JAANNP010000001.1"/>
</dbReference>
<dbReference type="NCBIfam" id="TIGR02467">
    <property type="entry name" value="CbiE"/>
    <property type="match status" value="1"/>
</dbReference>
<proteinExistence type="predicted"/>
<dbReference type="Pfam" id="PF00590">
    <property type="entry name" value="TP_methylase"/>
    <property type="match status" value="1"/>
</dbReference>
<sequence length="394" mass="40144">MITVIGYDGAPLGVEASAALAAATLVAGGRRHLDAVPVPRGARTIVMGALAPALDVIAAHEGAAVVVASGDPGFFGVVRALREAGLRPRVLPAVSSVAQAFARAGLPWDDALVVSAHGRELAAAVYACRAHPKVAVLTGPGAGPAELGAALDGAARRLVVCERLGTAEERVAECSPAEAARAEWAEPNVALVLDDARLESGRGWAWPRGAVPGSWALPEDDFAHRDGMVTKSEVRALALARLAPRPGVLVWDVGAGSGSVAVECARFGAAAVAVERDPAQCERVTDNARRHRVAVDVVAGAAPAALDALPDPDAVFVGGGGPEVVAACARRKPARLVVALAGVDRLAPVRDALTAGGYAVDGTLLQSSRLRPLPDGSSRLAAENPVLLVWGEQL</sequence>
<dbReference type="Gene3D" id="3.40.1010.10">
    <property type="entry name" value="Cobalt-precorrin-4 Transmethylase, Domain 1"/>
    <property type="match status" value="1"/>
</dbReference>
<evidence type="ECO:0000313" key="8">
    <source>
        <dbReference type="Proteomes" id="UP000800981"/>
    </source>
</evidence>
<gene>
    <name evidence="7" type="primary">cbiE</name>
    <name evidence="7" type="ORF">G9H71_03120</name>
</gene>
<keyword evidence="8" id="KW-1185">Reference proteome</keyword>
<organism evidence="7 8">
    <name type="scientific">Motilibacter deserti</name>
    <dbReference type="NCBI Taxonomy" id="2714956"/>
    <lineage>
        <taxon>Bacteria</taxon>
        <taxon>Bacillati</taxon>
        <taxon>Actinomycetota</taxon>
        <taxon>Actinomycetes</taxon>
        <taxon>Motilibacterales</taxon>
        <taxon>Motilibacteraceae</taxon>
        <taxon>Motilibacter</taxon>
    </lineage>
</organism>
<dbReference type="InterPro" id="IPR050714">
    <property type="entry name" value="Cobalamin_biosynth_MTase"/>
</dbReference>
<keyword evidence="3" id="KW-0489">Methyltransferase</keyword>
<reference evidence="7 8" key="1">
    <citation type="submission" date="2020-03" db="EMBL/GenBank/DDBJ databases">
        <title>Two novel Motilibacter sp.</title>
        <authorList>
            <person name="Liu S."/>
        </authorList>
    </citation>
    <scope>NUCLEOTIDE SEQUENCE [LARGE SCALE GENOMIC DNA]</scope>
    <source>
        <strain evidence="7 8">E257</strain>
    </source>
</reference>
<dbReference type="InterPro" id="IPR029063">
    <property type="entry name" value="SAM-dependent_MTases_sf"/>
</dbReference>
<dbReference type="InterPro" id="IPR035996">
    <property type="entry name" value="4pyrrol_Methylase_sf"/>
</dbReference>
<evidence type="ECO:0000259" key="6">
    <source>
        <dbReference type="Pfam" id="PF00590"/>
    </source>
</evidence>
<dbReference type="InterPro" id="IPR000878">
    <property type="entry name" value="4pyrrol_Mease"/>
</dbReference>
<dbReference type="SUPFAM" id="SSF53335">
    <property type="entry name" value="S-adenosyl-L-methionine-dependent methyltransferases"/>
    <property type="match status" value="1"/>
</dbReference>
<dbReference type="PANTHER" id="PTHR43182">
    <property type="entry name" value="COBALT-PRECORRIN-6B C(15)-METHYLTRANSFERASE (DECARBOXYLATING)"/>
    <property type="match status" value="1"/>
</dbReference>